<dbReference type="GO" id="GO:1904115">
    <property type="term" value="C:axon cytoplasm"/>
    <property type="evidence" value="ECO:0007669"/>
    <property type="project" value="GOC"/>
</dbReference>
<feature type="transmembrane region" description="Helical" evidence="2">
    <location>
        <begin position="45"/>
        <end position="63"/>
    </location>
</feature>
<dbReference type="GO" id="GO:0008089">
    <property type="term" value="P:anterograde axonal transport"/>
    <property type="evidence" value="ECO:0007669"/>
    <property type="project" value="InterPro"/>
</dbReference>
<proteinExistence type="predicted"/>
<name>A0A9R0AD01_CYPCA</name>
<dbReference type="InterPro" id="IPR026093">
    <property type="entry name" value="MGARP"/>
</dbReference>
<feature type="region of interest" description="Disordered" evidence="1">
    <location>
        <begin position="83"/>
        <end position="106"/>
    </location>
</feature>
<evidence type="ECO:0000256" key="2">
    <source>
        <dbReference type="SAM" id="Phobius"/>
    </source>
</evidence>
<evidence type="ECO:0000256" key="1">
    <source>
        <dbReference type="SAM" id="MobiDB-lite"/>
    </source>
</evidence>
<gene>
    <name evidence="3" type="primary">LOC122139628</name>
</gene>
<dbReference type="AlphaFoldDB" id="A0A9R0AD01"/>
<dbReference type="Proteomes" id="UP001155660">
    <property type="component" value="Chromosome B14"/>
</dbReference>
<keyword evidence="2" id="KW-0472">Membrane</keyword>
<dbReference type="RefSeq" id="XP_042594142.1">
    <property type="nucleotide sequence ID" value="XM_042738208.1"/>
</dbReference>
<keyword evidence="2" id="KW-0812">Transmembrane</keyword>
<dbReference type="PANTHER" id="PTHR22910:SF6">
    <property type="entry name" value="PROTEIN MGARP"/>
    <property type="match status" value="1"/>
</dbReference>
<protein>
    <submittedName>
        <fullName evidence="3">Uncharacterized protein LOC122139628 isoform X4</fullName>
    </submittedName>
</protein>
<sequence>MFASRAAWQRCGPLARQSLHRAQLNRNVVPRRLMSSGPGGSGENFLYVVLCGGAFAGAVAYAYRTVATDHARFVVRVSEIDARPKSDWKPRPWPPKSGENGNDSKLIRTVWAGHL</sequence>
<keyword evidence="2" id="KW-1133">Transmembrane helix</keyword>
<dbReference type="GeneID" id="122139628"/>
<dbReference type="GO" id="GO:0005739">
    <property type="term" value="C:mitochondrion"/>
    <property type="evidence" value="ECO:0007669"/>
    <property type="project" value="InterPro"/>
</dbReference>
<organism evidence="3">
    <name type="scientific">Cyprinus carpio</name>
    <name type="common">Common carp</name>
    <dbReference type="NCBI Taxonomy" id="7962"/>
    <lineage>
        <taxon>Eukaryota</taxon>
        <taxon>Metazoa</taxon>
        <taxon>Chordata</taxon>
        <taxon>Craniata</taxon>
        <taxon>Vertebrata</taxon>
        <taxon>Euteleostomi</taxon>
        <taxon>Actinopterygii</taxon>
        <taxon>Neopterygii</taxon>
        <taxon>Teleostei</taxon>
        <taxon>Ostariophysi</taxon>
        <taxon>Cypriniformes</taxon>
        <taxon>Cyprinidae</taxon>
        <taxon>Cyprininae</taxon>
        <taxon>Cyprinus</taxon>
    </lineage>
</organism>
<accession>A0A9R0AD01</accession>
<evidence type="ECO:0000313" key="3">
    <source>
        <dbReference type="RefSeq" id="XP_042594142.1"/>
    </source>
</evidence>
<dbReference type="PANTHER" id="PTHR22910">
    <property type="entry name" value="PROTEIN MGARP"/>
    <property type="match status" value="1"/>
</dbReference>
<reference evidence="3" key="1">
    <citation type="submission" date="2025-08" db="UniProtKB">
        <authorList>
            <consortium name="RefSeq"/>
        </authorList>
    </citation>
    <scope>IDENTIFICATION</scope>
    <source>
        <tissue evidence="3">Muscle</tissue>
    </source>
</reference>